<reference evidence="3" key="1">
    <citation type="journal article" date="2013" name="Ind. Biotechnol.">
        <title>Comparative genomics analysis of Trichoderma reesei strains.</title>
        <authorList>
            <person name="Koike H."/>
            <person name="Aerts A."/>
            <person name="LaButti K."/>
            <person name="Grigoriev I.V."/>
            <person name="Baker S.E."/>
        </authorList>
    </citation>
    <scope>NUCLEOTIDE SEQUENCE [LARGE SCALE GENOMIC DNA]</scope>
    <source>
        <strain evidence="3">ATCC 56765 / BCRC 32924 / NRRL 11460 / Rut C-30</strain>
    </source>
</reference>
<dbReference type="Proteomes" id="UP000024376">
    <property type="component" value="Unassembled WGS sequence"/>
</dbReference>
<dbReference type="HOGENOM" id="CLU_2886104_0_0_1"/>
<feature type="region of interest" description="Disordered" evidence="1">
    <location>
        <begin position="1"/>
        <end position="23"/>
    </location>
</feature>
<dbReference type="EMBL" id="KI911184">
    <property type="protein sequence ID" value="ETR96876.1"/>
    <property type="molecule type" value="Genomic_DNA"/>
</dbReference>
<proteinExistence type="predicted"/>
<name>A0A024RY90_HYPJR</name>
<dbReference type="KEGG" id="trr:M419DRAFT_93107"/>
<organism evidence="2 3">
    <name type="scientific">Hypocrea jecorina (strain ATCC 56765 / BCRC 32924 / NRRL 11460 / Rut C-30)</name>
    <name type="common">Trichoderma reesei</name>
    <dbReference type="NCBI Taxonomy" id="1344414"/>
    <lineage>
        <taxon>Eukaryota</taxon>
        <taxon>Fungi</taxon>
        <taxon>Dikarya</taxon>
        <taxon>Ascomycota</taxon>
        <taxon>Pezizomycotina</taxon>
        <taxon>Sordariomycetes</taxon>
        <taxon>Hypocreomycetidae</taxon>
        <taxon>Hypocreales</taxon>
        <taxon>Hypocreaceae</taxon>
        <taxon>Trichoderma</taxon>
    </lineage>
</organism>
<evidence type="ECO:0000256" key="1">
    <source>
        <dbReference type="SAM" id="MobiDB-lite"/>
    </source>
</evidence>
<protein>
    <submittedName>
        <fullName evidence="2">Uncharacterized protein</fullName>
    </submittedName>
</protein>
<gene>
    <name evidence="2" type="ORF">M419DRAFT_93107</name>
</gene>
<accession>A0A024RY90</accession>
<evidence type="ECO:0000313" key="2">
    <source>
        <dbReference type="EMBL" id="ETR96876.1"/>
    </source>
</evidence>
<evidence type="ECO:0000313" key="3">
    <source>
        <dbReference type="Proteomes" id="UP000024376"/>
    </source>
</evidence>
<dbReference type="AlphaFoldDB" id="A0A024RY90"/>
<sequence>MAVSGESPEWRIWQGRNRNGRDTARTNFHTTIQFELLVQQGRDRHKSALKKVAEKLYEYVCGCCGVTRSDL</sequence>